<dbReference type="AlphaFoldDB" id="A0A4R9IKX6"/>
<dbReference type="SUPFAM" id="SSF52540">
    <property type="entry name" value="P-loop containing nucleoside triphosphate hydrolases"/>
    <property type="match status" value="1"/>
</dbReference>
<reference evidence="3" key="1">
    <citation type="submission" date="2018-10" db="EMBL/GenBank/DDBJ databases">
        <authorList>
            <person name="Vincent A.T."/>
            <person name="Schiettekatte O."/>
            <person name="Bourhy P."/>
            <person name="Veyrier F.J."/>
            <person name="Picardeau M."/>
        </authorList>
    </citation>
    <scope>NUCLEOTIDE SEQUENCE</scope>
    <source>
        <strain evidence="3">201800281</strain>
    </source>
</reference>
<organism evidence="2 4">
    <name type="scientific">Leptospira bourretii</name>
    <dbReference type="NCBI Taxonomy" id="2484962"/>
    <lineage>
        <taxon>Bacteria</taxon>
        <taxon>Pseudomonadati</taxon>
        <taxon>Spirochaetota</taxon>
        <taxon>Spirochaetia</taxon>
        <taxon>Leptospirales</taxon>
        <taxon>Leptospiraceae</taxon>
        <taxon>Leptospira</taxon>
    </lineage>
</organism>
<dbReference type="InterPro" id="IPR003959">
    <property type="entry name" value="ATPase_AAA_core"/>
</dbReference>
<proteinExistence type="predicted"/>
<keyword evidence="5" id="KW-1185">Reference proteome</keyword>
<dbReference type="Gene3D" id="3.40.50.300">
    <property type="entry name" value="P-loop containing nucleotide triphosphate hydrolases"/>
    <property type="match status" value="1"/>
</dbReference>
<dbReference type="EMBL" id="RQFL01000024">
    <property type="protein sequence ID" value="TGK90610.1"/>
    <property type="molecule type" value="Genomic_DNA"/>
</dbReference>
<dbReference type="Proteomes" id="UP000297918">
    <property type="component" value="Unassembled WGS sequence"/>
</dbReference>
<comment type="caution">
    <text evidence="2">The sequence shown here is derived from an EMBL/GenBank/DDBJ whole genome shotgun (WGS) entry which is preliminary data.</text>
</comment>
<dbReference type="OrthoDB" id="9784297at2"/>
<evidence type="ECO:0000313" key="4">
    <source>
        <dbReference type="Proteomes" id="UP000297394"/>
    </source>
</evidence>
<evidence type="ECO:0000259" key="1">
    <source>
        <dbReference type="Pfam" id="PF13304"/>
    </source>
</evidence>
<dbReference type="InterPro" id="IPR027417">
    <property type="entry name" value="P-loop_NTPase"/>
</dbReference>
<dbReference type="GO" id="GO:0016887">
    <property type="term" value="F:ATP hydrolysis activity"/>
    <property type="evidence" value="ECO:0007669"/>
    <property type="project" value="InterPro"/>
</dbReference>
<dbReference type="Proteomes" id="UP000297394">
    <property type="component" value="Unassembled WGS sequence"/>
</dbReference>
<dbReference type="EMBL" id="RQFM01000022">
    <property type="protein sequence ID" value="TGK84843.1"/>
    <property type="molecule type" value="Genomic_DNA"/>
</dbReference>
<sequence>MNFYVISSENPFNKELRDICFLELSDWDDWFTYSTLYYIRYIDEAGDIHSLGSIKIGQKHMVSKQRSPEIPMTFESLSLDFFSVGQDVTYYERLFNLGDLIRTKVLHSLNDIALNEEICAEAEKEGVTRISLLRDVSLESVKGQFRRLANGISLLTPFNFKFIIPNKVGETDFQLEFHVKPRSNPPTNIHVIIGRNGVGKTYIFNSMINSLLSEQNSDIKDGFFVFSNQDSKLNFSNLVSVSFSPFEENTPTIEEKDNIKRIKYSYIGLKNLSREIVDDKANDQNSNDFDLPKLLKNEFLKSVRKCRLGAKNERWVRSLKMLETDPIFKEAGVSKIDELKVESEYLNLSAQIFTKLSSGHKIVLLSITRLVETIEERSLVLLDEPEAYLHPPLLSAFIHALSKLLIERNAVAIIGTHSPVVLQEVPKDCVWKINRHREFASANRLEIESYGENVALLTQEIFGLEVTDSGFHRILKEVADASTTYDMAIEKFGNKLGFEAKAILRNMMYKKENAED</sequence>
<dbReference type="Pfam" id="PF13304">
    <property type="entry name" value="AAA_21"/>
    <property type="match status" value="1"/>
</dbReference>
<evidence type="ECO:0000313" key="5">
    <source>
        <dbReference type="Proteomes" id="UP000297918"/>
    </source>
</evidence>
<evidence type="ECO:0000313" key="3">
    <source>
        <dbReference type="EMBL" id="TGK90610.1"/>
    </source>
</evidence>
<dbReference type="PANTHER" id="PTHR43581:SF4">
    <property type="entry name" value="ATP_GTP PHOSPHATASE"/>
    <property type="match status" value="1"/>
</dbReference>
<dbReference type="InterPro" id="IPR051396">
    <property type="entry name" value="Bact_Antivir_Def_Nuclease"/>
</dbReference>
<dbReference type="GO" id="GO:0005524">
    <property type="term" value="F:ATP binding"/>
    <property type="evidence" value="ECO:0007669"/>
    <property type="project" value="UniProtKB-KW"/>
</dbReference>
<feature type="domain" description="ATPase AAA-type core" evidence="1">
    <location>
        <begin position="189"/>
        <end position="422"/>
    </location>
</feature>
<keyword evidence="2" id="KW-0067">ATP-binding</keyword>
<keyword evidence="2" id="KW-0547">Nucleotide-binding</keyword>
<accession>A0A4R9IKX6</accession>
<dbReference type="RefSeq" id="WP_135749994.1">
    <property type="nucleotide sequence ID" value="NZ_RQFL01000024.1"/>
</dbReference>
<reference evidence="4 5" key="2">
    <citation type="journal article" date="2019" name="PLoS Negl. Trop. Dis.">
        <title>Revisiting the worldwide diversity of Leptospira species in the environment.</title>
        <authorList>
            <person name="Vincent A.T."/>
            <person name="Schiettekatte O."/>
            <person name="Bourhy P."/>
            <person name="Veyrier F.J."/>
            <person name="Picardeau M."/>
        </authorList>
    </citation>
    <scope>NUCLEOTIDE SEQUENCE [LARGE SCALE GENOMIC DNA]</scope>
    <source>
        <strain evidence="2 4">201800280</strain>
        <strain evidence="5">201800281</strain>
    </source>
</reference>
<dbReference type="PANTHER" id="PTHR43581">
    <property type="entry name" value="ATP/GTP PHOSPHATASE"/>
    <property type="match status" value="1"/>
</dbReference>
<protein>
    <submittedName>
        <fullName evidence="2">ATP-binding protein</fullName>
    </submittedName>
</protein>
<evidence type="ECO:0000313" key="2">
    <source>
        <dbReference type="EMBL" id="TGK84843.1"/>
    </source>
</evidence>
<gene>
    <name evidence="2" type="ORF">EHQ23_09100</name>
    <name evidence="3" type="ORF">EHQ26_10700</name>
</gene>
<name>A0A4R9IKX6_9LEPT</name>